<evidence type="ECO:0000313" key="5">
    <source>
        <dbReference type="EMBL" id="KAF7634787.1"/>
    </source>
</evidence>
<dbReference type="Gene3D" id="1.20.930.40">
    <property type="entry name" value="Transferrin receptor-like, dimerisation domain"/>
    <property type="match status" value="1"/>
</dbReference>
<dbReference type="SUPFAM" id="SSF52025">
    <property type="entry name" value="PA domain"/>
    <property type="match status" value="1"/>
</dbReference>
<dbReference type="SUPFAM" id="SSF53187">
    <property type="entry name" value="Zn-dependent exopeptidases"/>
    <property type="match status" value="1"/>
</dbReference>
<dbReference type="OrthoDB" id="5841748at2759"/>
<keyword evidence="2" id="KW-0812">Transmembrane</keyword>
<dbReference type="InterPro" id="IPR007484">
    <property type="entry name" value="Peptidase_M28"/>
</dbReference>
<feature type="transmembrane region" description="Helical" evidence="2">
    <location>
        <begin position="36"/>
        <end position="58"/>
    </location>
</feature>
<gene>
    <name evidence="5" type="ORF">Mgra_00005820</name>
</gene>
<proteinExistence type="inferred from homology"/>
<feature type="domain" description="Peptidase M28" evidence="4">
    <location>
        <begin position="397"/>
        <end position="597"/>
    </location>
</feature>
<dbReference type="CDD" id="cd02121">
    <property type="entry name" value="PA_GCPII_like"/>
    <property type="match status" value="1"/>
</dbReference>
<keyword evidence="6" id="KW-1185">Reference proteome</keyword>
<dbReference type="Gene3D" id="3.50.30.30">
    <property type="match status" value="1"/>
</dbReference>
<dbReference type="InterPro" id="IPR003137">
    <property type="entry name" value="PA_domain"/>
</dbReference>
<comment type="similarity">
    <text evidence="1">Belongs to the peptidase M28 family. M28B subfamily.</text>
</comment>
<dbReference type="FunFam" id="3.40.630.10:FF:000101">
    <property type="entry name" value="N-acetylated alpha-linked acidic dipeptidase like 1"/>
    <property type="match status" value="1"/>
</dbReference>
<evidence type="ECO:0008006" key="7">
    <source>
        <dbReference type="Google" id="ProtNLM"/>
    </source>
</evidence>
<dbReference type="SUPFAM" id="SSF47672">
    <property type="entry name" value="Transferrin receptor-like dimerisation domain"/>
    <property type="match status" value="1"/>
</dbReference>
<dbReference type="Proteomes" id="UP000605970">
    <property type="component" value="Unassembled WGS sequence"/>
</dbReference>
<evidence type="ECO:0000313" key="6">
    <source>
        <dbReference type="Proteomes" id="UP000605970"/>
    </source>
</evidence>
<dbReference type="InterPro" id="IPR036757">
    <property type="entry name" value="TFR-like_dimer_dom_sf"/>
</dbReference>
<evidence type="ECO:0000259" key="4">
    <source>
        <dbReference type="Pfam" id="PF04389"/>
    </source>
</evidence>
<keyword evidence="2" id="KW-1133">Transmembrane helix</keyword>
<organism evidence="5 6">
    <name type="scientific">Meloidogyne graminicola</name>
    <dbReference type="NCBI Taxonomy" id="189291"/>
    <lineage>
        <taxon>Eukaryota</taxon>
        <taxon>Metazoa</taxon>
        <taxon>Ecdysozoa</taxon>
        <taxon>Nematoda</taxon>
        <taxon>Chromadorea</taxon>
        <taxon>Rhabditida</taxon>
        <taxon>Tylenchina</taxon>
        <taxon>Tylenchomorpha</taxon>
        <taxon>Tylenchoidea</taxon>
        <taxon>Meloidogynidae</taxon>
        <taxon>Meloidogyninae</taxon>
        <taxon>Meloidogyne</taxon>
    </lineage>
</organism>
<name>A0A8S9ZMT3_9BILA</name>
<evidence type="ECO:0000256" key="1">
    <source>
        <dbReference type="ARBA" id="ARBA00005634"/>
    </source>
</evidence>
<comment type="caution">
    <text evidence="5">The sequence shown here is derived from an EMBL/GenBank/DDBJ whole genome shotgun (WGS) entry which is preliminary data.</text>
</comment>
<dbReference type="GO" id="GO:0004180">
    <property type="term" value="F:carboxypeptidase activity"/>
    <property type="evidence" value="ECO:0007669"/>
    <property type="project" value="TreeGrafter"/>
</dbReference>
<protein>
    <recommendedName>
        <fullName evidence="7">Glutamate carboxypeptidase</fullName>
    </recommendedName>
</protein>
<sequence length="826" mass="93426">MLRQHNSQTTLKKDLNILVDSELNNSNRSWFSSMSVLHKCLLIASFCFGTLIVISLVADKNEHISIPNNVYKVGFNDDDIRKILFSSFDSNKIAETLRMVTKEPHQAGTEENRRVGEKLAALWKQNGLEIRLYEYNVLLSYPNWTNPNKVTILSNDGKMLFQSTGLSPDLAPKNENLNTDSYRAAIQWLAYSANGTVESEPVYCHYGRPKDFERLEKEFGISSLNGKIAIIRYGLDYRGDKVKHAAARGAGAVIIFSDPVEVAGQGPQSVFPQTDLLPPNGVQRGSILEKDGDVLSGLLPAKNNFQRIMSIEKTKLFLTVLGFHHMESNVAKKDHYLPNIPVLPLGYADVIEILKRMGGPKVPKDWQGGLNITYHIGPASKLRVDVHSKLEIKKIQNLIGIIHGSEEPDSWVMLGNHYDAWVYGALDPNSGTAILAEVGRAFSQAVKHGWRPKRTLVFCNWDGEEHGLIGSTEFVQEFSQILQDRAIIYLNVDTVASNQSLVVRTVPSLFSAVTNAAKQVPNPVASERAKGRNTIYDTWFSYYPQKENSSWLSPDVPNINLPGGGSDHMSFLNFLGIPVVDFTYRNATWGSYPLYHSRYEVPFVNEHLFDHDNLSVHKAIGQYWVEMARSFADSPLLPINASCFALTLVHNYLPKVVKSLDILHSKWPIEMGPAILQMRNLWRQTWLFVGQTQKFEQDVYSEISMNAEWANRRLRKIEQCFINPSMGLAAKEKEKRHVLFSLSDANTYSASVMSAVNDKMIEFEHASDNKKRLEIGQQLAVELAVVQYSRPSGKIFKLNKLVFKRNNAHYFKILKVDILKKKYYRT</sequence>
<dbReference type="EMBL" id="JABEBT010000051">
    <property type="protein sequence ID" value="KAF7634787.1"/>
    <property type="molecule type" value="Genomic_DNA"/>
</dbReference>
<reference evidence="5" key="1">
    <citation type="journal article" date="2020" name="Ecol. Evol.">
        <title>Genome structure and content of the rice root-knot nematode (Meloidogyne graminicola).</title>
        <authorList>
            <person name="Phan N.T."/>
            <person name="Danchin E.G.J."/>
            <person name="Klopp C."/>
            <person name="Perfus-Barbeoch L."/>
            <person name="Kozlowski D.K."/>
            <person name="Koutsovoulos G.D."/>
            <person name="Lopez-Roques C."/>
            <person name="Bouchez O."/>
            <person name="Zahm M."/>
            <person name="Besnard G."/>
            <person name="Bellafiore S."/>
        </authorList>
    </citation>
    <scope>NUCLEOTIDE SEQUENCE</scope>
    <source>
        <strain evidence="5">VN-18</strain>
    </source>
</reference>
<dbReference type="PANTHER" id="PTHR10404:SF77">
    <property type="entry name" value="GLUTAMATE CARBOXYPEPTIDASE 2 HOMOLOG"/>
    <property type="match status" value="1"/>
</dbReference>
<accession>A0A8S9ZMT3</accession>
<dbReference type="Pfam" id="PF04389">
    <property type="entry name" value="Peptidase_M28"/>
    <property type="match status" value="1"/>
</dbReference>
<evidence type="ECO:0000256" key="2">
    <source>
        <dbReference type="SAM" id="Phobius"/>
    </source>
</evidence>
<evidence type="ECO:0000259" key="3">
    <source>
        <dbReference type="Pfam" id="PF02225"/>
    </source>
</evidence>
<dbReference type="InterPro" id="IPR039373">
    <property type="entry name" value="Peptidase_M28B"/>
</dbReference>
<dbReference type="AlphaFoldDB" id="A0A8S9ZMT3"/>
<dbReference type="Pfam" id="PF02225">
    <property type="entry name" value="PA"/>
    <property type="match status" value="1"/>
</dbReference>
<dbReference type="Gene3D" id="3.40.630.10">
    <property type="entry name" value="Zn peptidases"/>
    <property type="match status" value="1"/>
</dbReference>
<dbReference type="CDD" id="cd08022">
    <property type="entry name" value="M28_PSMA_like"/>
    <property type="match status" value="1"/>
</dbReference>
<feature type="domain" description="PA" evidence="3">
    <location>
        <begin position="204"/>
        <end position="285"/>
    </location>
</feature>
<keyword evidence="2" id="KW-0472">Membrane</keyword>
<dbReference type="InterPro" id="IPR046450">
    <property type="entry name" value="PA_dom_sf"/>
</dbReference>
<dbReference type="PANTHER" id="PTHR10404">
    <property type="entry name" value="N-ACETYLATED-ALPHA-LINKED ACIDIC DIPEPTIDASE"/>
    <property type="match status" value="1"/>
</dbReference>